<accession>A0A6J4J6X9</accession>
<evidence type="ECO:0000256" key="1">
    <source>
        <dbReference type="SAM" id="MobiDB-lite"/>
    </source>
</evidence>
<reference evidence="2" key="1">
    <citation type="submission" date="2020-02" db="EMBL/GenBank/DDBJ databases">
        <authorList>
            <person name="Meier V. D."/>
        </authorList>
    </citation>
    <scope>NUCLEOTIDE SEQUENCE</scope>
    <source>
        <strain evidence="2">AVDCRST_MAG08</strain>
    </source>
</reference>
<name>A0A6J4J6X9_9PROT</name>
<feature type="compositionally biased region" description="Low complexity" evidence="1">
    <location>
        <begin position="90"/>
        <end position="107"/>
    </location>
</feature>
<evidence type="ECO:0000313" key="2">
    <source>
        <dbReference type="EMBL" id="CAA9271963.1"/>
    </source>
</evidence>
<dbReference type="EMBL" id="CADCTG010000240">
    <property type="protein sequence ID" value="CAA9271963.1"/>
    <property type="molecule type" value="Genomic_DNA"/>
</dbReference>
<sequence length="159" mass="16822">AHTRRETHPPLHAGAALRHGRGRAPLPRIPALVRRRPHRVAHGEGGGGRPHHRLQDVPRELPQPSDARPAGAHPGPLPERPIPLLEQPVALPAAPGRDGGALLRGLRVPLPHVANGDRHRVRASGPPHGPRLRTAGDGPLRPQHGAVRGGPGHARRGGL</sequence>
<feature type="region of interest" description="Disordered" evidence="1">
    <location>
        <begin position="1"/>
        <end position="159"/>
    </location>
</feature>
<protein>
    <submittedName>
        <fullName evidence="2">Ribosome association toxin RatA</fullName>
    </submittedName>
</protein>
<gene>
    <name evidence="2" type="ORF">AVDCRST_MAG08-3231</name>
</gene>
<dbReference type="AlphaFoldDB" id="A0A6J4J6X9"/>
<feature type="non-terminal residue" evidence="2">
    <location>
        <position position="1"/>
    </location>
</feature>
<organism evidence="2">
    <name type="scientific">uncultured Acetobacteraceae bacterium</name>
    <dbReference type="NCBI Taxonomy" id="169975"/>
    <lineage>
        <taxon>Bacteria</taxon>
        <taxon>Pseudomonadati</taxon>
        <taxon>Pseudomonadota</taxon>
        <taxon>Alphaproteobacteria</taxon>
        <taxon>Acetobacterales</taxon>
        <taxon>Acetobacteraceae</taxon>
        <taxon>environmental samples</taxon>
    </lineage>
</organism>
<proteinExistence type="predicted"/>
<feature type="non-terminal residue" evidence="2">
    <location>
        <position position="159"/>
    </location>
</feature>